<sequence>MTRSGIVEGVNAVLVERPAPRAQTDRRAVGIRLLVALGSVVSLTVLAWFVLRTGVGQRWDDGAMTTVVAGRDTRLTVLSLLGRVSIGTIVVVATVCVLLALAQGRLAAAAAALVVLAGANVTTQVLKHGVLERVDGYVQAPNSFPSGHTTVVAAGVAALLLVAPRVLTPLVAFAGSAAITLTACSTIVAGWHRPADVVGSVLVALAWAAFAALVTGGARRRVPGCWLGALTGAGVGLLALVAIGVRPAYGWSGFAEAAVVLGSIALAVGVLVALMGLVVPRART</sequence>
<dbReference type="CDD" id="cd01610">
    <property type="entry name" value="PAP2_like"/>
    <property type="match status" value="1"/>
</dbReference>
<feature type="transmembrane region" description="Helical" evidence="1">
    <location>
        <begin position="106"/>
        <end position="126"/>
    </location>
</feature>
<dbReference type="InterPro" id="IPR000326">
    <property type="entry name" value="PAP2/HPO"/>
</dbReference>
<feature type="transmembrane region" description="Helical" evidence="1">
    <location>
        <begin position="257"/>
        <end position="279"/>
    </location>
</feature>
<gene>
    <name evidence="3" type="ORF">GCM10009821_20800</name>
</gene>
<feature type="transmembrane region" description="Helical" evidence="1">
    <location>
        <begin position="170"/>
        <end position="191"/>
    </location>
</feature>
<evidence type="ECO:0000313" key="3">
    <source>
        <dbReference type="EMBL" id="GAA2080294.1"/>
    </source>
</evidence>
<organism evidence="3 4">
    <name type="scientific">Aeromicrobium halocynthiae</name>
    <dbReference type="NCBI Taxonomy" id="560557"/>
    <lineage>
        <taxon>Bacteria</taxon>
        <taxon>Bacillati</taxon>
        <taxon>Actinomycetota</taxon>
        <taxon>Actinomycetes</taxon>
        <taxon>Propionibacteriales</taxon>
        <taxon>Nocardioidaceae</taxon>
        <taxon>Aeromicrobium</taxon>
    </lineage>
</organism>
<dbReference type="EMBL" id="BAAAPY010000007">
    <property type="protein sequence ID" value="GAA2080294.1"/>
    <property type="molecule type" value="Genomic_DNA"/>
</dbReference>
<feature type="transmembrane region" description="Helical" evidence="1">
    <location>
        <begin position="80"/>
        <end position="101"/>
    </location>
</feature>
<dbReference type="Proteomes" id="UP001501480">
    <property type="component" value="Unassembled WGS sequence"/>
</dbReference>
<protein>
    <recommendedName>
        <fullName evidence="2">Phosphatidic acid phosphatase type 2/haloperoxidase domain-containing protein</fullName>
    </recommendedName>
</protein>
<evidence type="ECO:0000313" key="4">
    <source>
        <dbReference type="Proteomes" id="UP001501480"/>
    </source>
</evidence>
<evidence type="ECO:0000259" key="2">
    <source>
        <dbReference type="Pfam" id="PF01569"/>
    </source>
</evidence>
<feature type="transmembrane region" description="Helical" evidence="1">
    <location>
        <begin position="197"/>
        <end position="218"/>
    </location>
</feature>
<proteinExistence type="predicted"/>
<keyword evidence="1" id="KW-0472">Membrane</keyword>
<evidence type="ECO:0000256" key="1">
    <source>
        <dbReference type="SAM" id="Phobius"/>
    </source>
</evidence>
<feature type="transmembrane region" description="Helical" evidence="1">
    <location>
        <begin position="31"/>
        <end position="51"/>
    </location>
</feature>
<feature type="domain" description="Phosphatidic acid phosphatase type 2/haloperoxidase" evidence="2">
    <location>
        <begin position="139"/>
        <end position="215"/>
    </location>
</feature>
<name>A0ABN2W4W1_9ACTN</name>
<comment type="caution">
    <text evidence="3">The sequence shown here is derived from an EMBL/GenBank/DDBJ whole genome shotgun (WGS) entry which is preliminary data.</text>
</comment>
<dbReference type="SUPFAM" id="SSF48317">
    <property type="entry name" value="Acid phosphatase/Vanadium-dependent haloperoxidase"/>
    <property type="match status" value="1"/>
</dbReference>
<feature type="transmembrane region" description="Helical" evidence="1">
    <location>
        <begin position="146"/>
        <end position="163"/>
    </location>
</feature>
<feature type="transmembrane region" description="Helical" evidence="1">
    <location>
        <begin position="225"/>
        <end position="245"/>
    </location>
</feature>
<accession>A0ABN2W4W1</accession>
<dbReference type="Pfam" id="PF01569">
    <property type="entry name" value="PAP2"/>
    <property type="match status" value="1"/>
</dbReference>
<keyword evidence="4" id="KW-1185">Reference proteome</keyword>
<dbReference type="Gene3D" id="1.20.144.10">
    <property type="entry name" value="Phosphatidic acid phosphatase type 2/haloperoxidase"/>
    <property type="match status" value="1"/>
</dbReference>
<reference evidence="4" key="1">
    <citation type="journal article" date="2019" name="Int. J. Syst. Evol. Microbiol.">
        <title>The Global Catalogue of Microorganisms (GCM) 10K type strain sequencing project: providing services to taxonomists for standard genome sequencing and annotation.</title>
        <authorList>
            <consortium name="The Broad Institute Genomics Platform"/>
            <consortium name="The Broad Institute Genome Sequencing Center for Infectious Disease"/>
            <person name="Wu L."/>
            <person name="Ma J."/>
        </authorList>
    </citation>
    <scope>NUCLEOTIDE SEQUENCE [LARGE SCALE GENOMIC DNA]</scope>
    <source>
        <strain evidence="4">JCM 15749</strain>
    </source>
</reference>
<dbReference type="InterPro" id="IPR036938">
    <property type="entry name" value="PAP2/HPO_sf"/>
</dbReference>
<keyword evidence="1" id="KW-0812">Transmembrane</keyword>
<keyword evidence="1" id="KW-1133">Transmembrane helix</keyword>